<accession>A0A0A9FSY8</accession>
<dbReference type="EMBL" id="GBRH01186473">
    <property type="protein sequence ID" value="JAE11423.1"/>
    <property type="molecule type" value="Transcribed_RNA"/>
</dbReference>
<sequence length="53" mass="6247">MNAYEFLFIFSPSRCVIDQKCLIRVLQLYSIYSQQTTRCHAKMNVVCNEKKGK</sequence>
<dbReference type="AlphaFoldDB" id="A0A0A9FSY8"/>
<proteinExistence type="predicted"/>
<reference evidence="1" key="1">
    <citation type="submission" date="2014-09" db="EMBL/GenBank/DDBJ databases">
        <authorList>
            <person name="Magalhaes I.L.F."/>
            <person name="Oliveira U."/>
            <person name="Santos F.R."/>
            <person name="Vidigal T.H.D.A."/>
            <person name="Brescovit A.D."/>
            <person name="Santos A.J."/>
        </authorList>
    </citation>
    <scope>NUCLEOTIDE SEQUENCE</scope>
    <source>
        <tissue evidence="1">Shoot tissue taken approximately 20 cm above the soil surface</tissue>
    </source>
</reference>
<name>A0A0A9FSY8_ARUDO</name>
<evidence type="ECO:0000313" key="1">
    <source>
        <dbReference type="EMBL" id="JAE11423.1"/>
    </source>
</evidence>
<protein>
    <submittedName>
        <fullName evidence="1">Uncharacterized protein</fullName>
    </submittedName>
</protein>
<organism evidence="1">
    <name type="scientific">Arundo donax</name>
    <name type="common">Giant reed</name>
    <name type="synonym">Donax arundinaceus</name>
    <dbReference type="NCBI Taxonomy" id="35708"/>
    <lineage>
        <taxon>Eukaryota</taxon>
        <taxon>Viridiplantae</taxon>
        <taxon>Streptophyta</taxon>
        <taxon>Embryophyta</taxon>
        <taxon>Tracheophyta</taxon>
        <taxon>Spermatophyta</taxon>
        <taxon>Magnoliopsida</taxon>
        <taxon>Liliopsida</taxon>
        <taxon>Poales</taxon>
        <taxon>Poaceae</taxon>
        <taxon>PACMAD clade</taxon>
        <taxon>Arundinoideae</taxon>
        <taxon>Arundineae</taxon>
        <taxon>Arundo</taxon>
    </lineage>
</organism>
<reference evidence="1" key="2">
    <citation type="journal article" date="2015" name="Data Brief">
        <title>Shoot transcriptome of the giant reed, Arundo donax.</title>
        <authorList>
            <person name="Barrero R.A."/>
            <person name="Guerrero F.D."/>
            <person name="Moolhuijzen P."/>
            <person name="Goolsby J.A."/>
            <person name="Tidwell J."/>
            <person name="Bellgard S.E."/>
            <person name="Bellgard M.I."/>
        </authorList>
    </citation>
    <scope>NUCLEOTIDE SEQUENCE</scope>
    <source>
        <tissue evidence="1">Shoot tissue taken approximately 20 cm above the soil surface</tissue>
    </source>
</reference>